<dbReference type="Gene3D" id="1.10.630.10">
    <property type="entry name" value="Cytochrome P450"/>
    <property type="match status" value="1"/>
</dbReference>
<dbReference type="PANTHER" id="PTHR46696:SF1">
    <property type="entry name" value="CYTOCHROME P450 YJIB-RELATED"/>
    <property type="match status" value="1"/>
</dbReference>
<comment type="caution">
    <text evidence="8">The sequence shown here is derived from an EMBL/GenBank/DDBJ whole genome shotgun (WGS) entry which is preliminary data.</text>
</comment>
<evidence type="ECO:0000256" key="2">
    <source>
        <dbReference type="ARBA" id="ARBA00022617"/>
    </source>
</evidence>
<dbReference type="InterPro" id="IPR017972">
    <property type="entry name" value="Cyt_P450_CS"/>
</dbReference>
<keyword evidence="4 7" id="KW-0560">Oxidoreductase</keyword>
<reference evidence="8 9" key="1">
    <citation type="submission" date="2021-06" db="EMBL/GenBank/DDBJ databases">
        <title>Actinomycetes sequencing.</title>
        <authorList>
            <person name="Shan Q."/>
        </authorList>
    </citation>
    <scope>NUCLEOTIDE SEQUENCE [LARGE SCALE GENOMIC DNA]</scope>
    <source>
        <strain evidence="8 9">NEAU-G5</strain>
    </source>
</reference>
<comment type="similarity">
    <text evidence="1 7">Belongs to the cytochrome P450 family.</text>
</comment>
<dbReference type="Proteomes" id="UP000733379">
    <property type="component" value="Unassembled WGS sequence"/>
</dbReference>
<evidence type="ECO:0000256" key="1">
    <source>
        <dbReference type="ARBA" id="ARBA00010617"/>
    </source>
</evidence>
<protein>
    <submittedName>
        <fullName evidence="8">Cytochrome P450</fullName>
    </submittedName>
</protein>
<keyword evidence="2 7" id="KW-0349">Heme</keyword>
<name>A0ABS6B5U6_9NOCA</name>
<evidence type="ECO:0000256" key="4">
    <source>
        <dbReference type="ARBA" id="ARBA00023002"/>
    </source>
</evidence>
<evidence type="ECO:0000256" key="3">
    <source>
        <dbReference type="ARBA" id="ARBA00022723"/>
    </source>
</evidence>
<dbReference type="SUPFAM" id="SSF48264">
    <property type="entry name" value="Cytochrome P450"/>
    <property type="match status" value="1"/>
</dbReference>
<evidence type="ECO:0000313" key="9">
    <source>
        <dbReference type="Proteomes" id="UP000733379"/>
    </source>
</evidence>
<evidence type="ECO:0000256" key="6">
    <source>
        <dbReference type="ARBA" id="ARBA00023033"/>
    </source>
</evidence>
<dbReference type="InterPro" id="IPR002397">
    <property type="entry name" value="Cyt_P450_B"/>
</dbReference>
<organism evidence="8 9">
    <name type="scientific">Nocardia albiluteola</name>
    <dbReference type="NCBI Taxonomy" id="2842303"/>
    <lineage>
        <taxon>Bacteria</taxon>
        <taxon>Bacillati</taxon>
        <taxon>Actinomycetota</taxon>
        <taxon>Actinomycetes</taxon>
        <taxon>Mycobacteriales</taxon>
        <taxon>Nocardiaceae</taxon>
        <taxon>Nocardia</taxon>
    </lineage>
</organism>
<dbReference type="PRINTS" id="PR00359">
    <property type="entry name" value="BP450"/>
</dbReference>
<dbReference type="EMBL" id="JAHKNI010000009">
    <property type="protein sequence ID" value="MBU3065145.1"/>
    <property type="molecule type" value="Genomic_DNA"/>
</dbReference>
<proteinExistence type="inferred from homology"/>
<evidence type="ECO:0000256" key="7">
    <source>
        <dbReference type="RuleBase" id="RU000461"/>
    </source>
</evidence>
<dbReference type="PROSITE" id="PS00086">
    <property type="entry name" value="CYTOCHROME_P450"/>
    <property type="match status" value="1"/>
</dbReference>
<gene>
    <name evidence="8" type="ORF">KO481_26900</name>
</gene>
<evidence type="ECO:0000313" key="8">
    <source>
        <dbReference type="EMBL" id="MBU3065145.1"/>
    </source>
</evidence>
<dbReference type="PANTHER" id="PTHR46696">
    <property type="entry name" value="P450, PUTATIVE (EUROFUNG)-RELATED"/>
    <property type="match status" value="1"/>
</dbReference>
<dbReference type="Pfam" id="PF00067">
    <property type="entry name" value="p450"/>
    <property type="match status" value="1"/>
</dbReference>
<keyword evidence="5 7" id="KW-0408">Iron</keyword>
<keyword evidence="9" id="KW-1185">Reference proteome</keyword>
<dbReference type="InterPro" id="IPR001128">
    <property type="entry name" value="Cyt_P450"/>
</dbReference>
<evidence type="ECO:0000256" key="5">
    <source>
        <dbReference type="ARBA" id="ARBA00023004"/>
    </source>
</evidence>
<dbReference type="InterPro" id="IPR036396">
    <property type="entry name" value="Cyt_P450_sf"/>
</dbReference>
<dbReference type="CDD" id="cd11029">
    <property type="entry name" value="CYP107-like"/>
    <property type="match status" value="1"/>
</dbReference>
<sequence length="438" mass="47684">MLTRDSTSARQAFRQGCSVYARSTSGQEGSRSVAWSRRLATRTGRLVLDPLVGDFEAENGRLRAAGPLVAVELPGGIPAWAVTRDAEARRLLTDSRLVKDVNVWALWQRGQISSEWPLIGVVNHGRSMFTVDGADHRRLRRPAAEAFTAGEVEGMRERIGEVARELLDALPDDGQPVDLKAAFAQRLPIRVISEVMGVDPVDQPRLSVLFDAFLSTQTPPGEVASNQAELTAMMRSLAAARRASPTDDLTSLLVGDRFTDEEIVSTLQLLIGSGYLTTVSLIVNAVVNLSTHPGQLALVRRGVVGWDAVVEETLRYSAPNSNFLIRFAIQDIPVGDEVIKRGEALIVCYGAIGRDECRHGGSAGEFDVTRSPNRHISFGHGPHFCVGASLARLEGHVALSALYERFPDLILAVPAEELRHNPTVTQNELSELPVLLRP</sequence>
<keyword evidence="3 7" id="KW-0479">Metal-binding</keyword>
<accession>A0ABS6B5U6</accession>
<keyword evidence="6 7" id="KW-0503">Monooxygenase</keyword>